<dbReference type="KEGG" id="clup:CLUP02_02615"/>
<dbReference type="EMBL" id="CP019474">
    <property type="protein sequence ID" value="UQC77148.1"/>
    <property type="molecule type" value="Genomic_DNA"/>
</dbReference>
<name>A0A9Q8SHC7_9PEZI</name>
<dbReference type="GeneID" id="73336655"/>
<protein>
    <submittedName>
        <fullName evidence="1">Uncharacterized protein</fullName>
    </submittedName>
</protein>
<dbReference type="AlphaFoldDB" id="A0A9Q8SHC7"/>
<gene>
    <name evidence="1" type="ORF">CLUP02_02615</name>
</gene>
<keyword evidence="2" id="KW-1185">Reference proteome</keyword>
<dbReference type="RefSeq" id="XP_049138788.1">
    <property type="nucleotide sequence ID" value="XM_049281645.1"/>
</dbReference>
<organism evidence="1 2">
    <name type="scientific">Colletotrichum lupini</name>
    <dbReference type="NCBI Taxonomy" id="145971"/>
    <lineage>
        <taxon>Eukaryota</taxon>
        <taxon>Fungi</taxon>
        <taxon>Dikarya</taxon>
        <taxon>Ascomycota</taxon>
        <taxon>Pezizomycotina</taxon>
        <taxon>Sordariomycetes</taxon>
        <taxon>Hypocreomycetidae</taxon>
        <taxon>Glomerellales</taxon>
        <taxon>Glomerellaceae</taxon>
        <taxon>Colletotrichum</taxon>
        <taxon>Colletotrichum acutatum species complex</taxon>
    </lineage>
</organism>
<reference evidence="1" key="1">
    <citation type="journal article" date="2021" name="Mol. Plant Microbe Interact.">
        <title>Complete Genome Sequence of the Plant-Pathogenic Fungus Colletotrichum lupini.</title>
        <authorList>
            <person name="Baroncelli R."/>
            <person name="Pensec F."/>
            <person name="Da Lio D."/>
            <person name="Boufleur T."/>
            <person name="Vicente I."/>
            <person name="Sarrocco S."/>
            <person name="Picot A."/>
            <person name="Baraldi E."/>
            <person name="Sukno S."/>
            <person name="Thon M."/>
            <person name="Le Floch G."/>
        </authorList>
    </citation>
    <scope>NUCLEOTIDE SEQUENCE</scope>
    <source>
        <strain evidence="1">IMI 504893</strain>
    </source>
</reference>
<proteinExistence type="predicted"/>
<evidence type="ECO:0000313" key="1">
    <source>
        <dbReference type="EMBL" id="UQC77148.1"/>
    </source>
</evidence>
<evidence type="ECO:0000313" key="2">
    <source>
        <dbReference type="Proteomes" id="UP000830671"/>
    </source>
</evidence>
<sequence length="227" mass="25043">MCGPIKADTLRCLPRNWVLTQQASVLKDSLQSAKQHDTANKPSELQLVIASTILMVDMNTPGEIGGVLWSEALMAPSTNRWSHPSYLTKLCVPPSHTRGLVLLSHAYVTALTTSSWHTTPHSTSDPSSQVSKGDTIVSLVQFKKRLGKKSKPKGEGRRMPGVVCCPFVTGSNFTPAQPPTKHQTIIMPFFYSKPIGGRNFGTSVHADRHGVHRGPWRMRIGRFNCFR</sequence>
<accession>A0A9Q8SHC7</accession>
<dbReference type="Proteomes" id="UP000830671">
    <property type="component" value="Chromosome 2"/>
</dbReference>